<protein>
    <submittedName>
        <fullName evidence="1">Uncharacterized protein</fullName>
    </submittedName>
</protein>
<proteinExistence type="predicted"/>
<organism evidence="1 2">
    <name type="scientific">Candidatus Methanoperedens nitratireducens</name>
    <dbReference type="NCBI Taxonomy" id="1392998"/>
    <lineage>
        <taxon>Archaea</taxon>
        <taxon>Methanobacteriati</taxon>
        <taxon>Methanobacteriota</taxon>
        <taxon>Stenosarchaea group</taxon>
        <taxon>Methanomicrobia</taxon>
        <taxon>Methanosarcinales</taxon>
        <taxon>ANME-2 cluster</taxon>
        <taxon>Candidatus Methanoperedentaceae</taxon>
        <taxon>Candidatus Methanoperedens</taxon>
    </lineage>
</organism>
<evidence type="ECO:0000313" key="1">
    <source>
        <dbReference type="EMBL" id="KPQ41071.1"/>
    </source>
</evidence>
<reference evidence="1 2" key="1">
    <citation type="submission" date="2015-09" db="EMBL/GenBank/DDBJ databases">
        <title>A metagenomics-based metabolic model of nitrate-dependent anaerobic oxidation of methane by Methanoperedens-like archaea.</title>
        <authorList>
            <person name="Arshad A."/>
            <person name="Speth D.R."/>
            <person name="De Graaf R.M."/>
            <person name="Op Den Camp H.J."/>
            <person name="Jetten M.S."/>
            <person name="Welte C.U."/>
        </authorList>
    </citation>
    <scope>NUCLEOTIDE SEQUENCE [LARGE SCALE GENOMIC DNA]</scope>
</reference>
<accession>A0A0P8A3V4</accession>
<evidence type="ECO:0000313" key="2">
    <source>
        <dbReference type="Proteomes" id="UP000050360"/>
    </source>
</evidence>
<sequence length="40" mass="4761">MRSHVVPSNTDHVEVRFVDDIKKESKEYRFSIAKRIWGLS</sequence>
<name>A0A0P8A3V4_9EURY</name>
<dbReference type="Proteomes" id="UP000050360">
    <property type="component" value="Unassembled WGS sequence"/>
</dbReference>
<comment type="caution">
    <text evidence="1">The sequence shown here is derived from an EMBL/GenBank/DDBJ whole genome shotgun (WGS) entry which is preliminary data.</text>
</comment>
<gene>
    <name evidence="1" type="ORF">MPEBLZ_04385</name>
</gene>
<dbReference type="AlphaFoldDB" id="A0A0P8A3V4"/>
<dbReference type="EMBL" id="LKCM01000448">
    <property type="protein sequence ID" value="KPQ41071.1"/>
    <property type="molecule type" value="Genomic_DNA"/>
</dbReference>